<dbReference type="RefSeq" id="WP_115479946.1">
    <property type="nucleotide sequence ID" value="NZ_QRBF01000012.1"/>
</dbReference>
<reference evidence="2 3" key="1">
    <citation type="submission" date="2018-07" db="EMBL/GenBank/DDBJ databases">
        <title>Dyella monticola sp. nov. and Dyella psychrodurans sp. nov. isolated from monsoon evergreen broad-leaved forest soil of Dinghu Mountain, China.</title>
        <authorList>
            <person name="Gao Z."/>
            <person name="Qiu L."/>
        </authorList>
    </citation>
    <scope>NUCLEOTIDE SEQUENCE [LARGE SCALE GENOMIC DNA]</scope>
    <source>
        <strain evidence="2 3">4MSK11</strain>
    </source>
</reference>
<dbReference type="OrthoDB" id="5479610at2"/>
<dbReference type="AlphaFoldDB" id="A0A370WV57"/>
<dbReference type="Gene3D" id="3.40.50.1390">
    <property type="entry name" value="Resolvase, N-terminal catalytic domain"/>
    <property type="match status" value="1"/>
</dbReference>
<accession>A0A370WV57</accession>
<dbReference type="GO" id="GO:0000150">
    <property type="term" value="F:DNA strand exchange activity"/>
    <property type="evidence" value="ECO:0007669"/>
    <property type="project" value="InterPro"/>
</dbReference>
<organism evidence="2 3">
    <name type="scientific">Dyella psychrodurans</name>
    <dbReference type="NCBI Taxonomy" id="1927960"/>
    <lineage>
        <taxon>Bacteria</taxon>
        <taxon>Pseudomonadati</taxon>
        <taxon>Pseudomonadota</taxon>
        <taxon>Gammaproteobacteria</taxon>
        <taxon>Lysobacterales</taxon>
        <taxon>Rhodanobacteraceae</taxon>
        <taxon>Dyella</taxon>
    </lineage>
</organism>
<dbReference type="Pfam" id="PF07508">
    <property type="entry name" value="Recombinase"/>
    <property type="match status" value="1"/>
</dbReference>
<evidence type="ECO:0000259" key="1">
    <source>
        <dbReference type="PROSITE" id="PS51736"/>
    </source>
</evidence>
<dbReference type="InterPro" id="IPR036162">
    <property type="entry name" value="Resolvase-like_N_sf"/>
</dbReference>
<dbReference type="EMBL" id="QRBF01000012">
    <property type="protein sequence ID" value="RDS80018.1"/>
    <property type="molecule type" value="Genomic_DNA"/>
</dbReference>
<dbReference type="InterPro" id="IPR011109">
    <property type="entry name" value="DNA_bind_recombinase_dom"/>
</dbReference>
<dbReference type="Pfam" id="PF00239">
    <property type="entry name" value="Resolvase"/>
    <property type="match status" value="1"/>
</dbReference>
<dbReference type="FunFam" id="3.40.50.1390:FF:000008">
    <property type="entry name" value="DNA recombinase"/>
    <property type="match status" value="1"/>
</dbReference>
<dbReference type="GO" id="GO:0003677">
    <property type="term" value="F:DNA binding"/>
    <property type="evidence" value="ECO:0007669"/>
    <property type="project" value="InterPro"/>
</dbReference>
<dbReference type="Proteomes" id="UP000255334">
    <property type="component" value="Unassembled WGS sequence"/>
</dbReference>
<name>A0A370WV57_9GAMM</name>
<dbReference type="PANTHER" id="PTHR30461">
    <property type="entry name" value="DNA-INVERTASE FROM LAMBDOID PROPHAGE"/>
    <property type="match status" value="1"/>
</dbReference>
<dbReference type="InterPro" id="IPR050639">
    <property type="entry name" value="SSR_resolvase"/>
</dbReference>
<dbReference type="InterPro" id="IPR038109">
    <property type="entry name" value="DNA_bind_recomb_sf"/>
</dbReference>
<protein>
    <submittedName>
        <fullName evidence="2">Recombinase family protein</fullName>
    </submittedName>
</protein>
<gene>
    <name evidence="2" type="ORF">DWU99_20400</name>
</gene>
<sequence>MSREPIHSNAEVQTPSRRGVLYMRMSTDKQQYSLANQAHALFAYAEKHNIAVARTYSDEAKSGLTFEGRKGLQELIRDVQKPERQFEVVLTYDVSRWGRFQNTDEAAYYEHICKRAGVNVIYCAEAFDDYAAPISGILKNLKRAMAAEYSRELSVKVSQAHQRLAALGYHQGSYVGIGLRRAIVTPDGRVLGTLEDGQRRRGYGDRVRVVPGPEHEIAVVRRIFDAFTIRNLQATQIMDDLNKDPSTWLRGAPWTFYKIRKLLTDERYIGTMIFRCYDDRFTRKTHPESPCKVIRYEHAFPPLIPVTQFREAAERIQYRFRTFDDETMIRMLKRLYEERGRISKSVIESSYEMPKYTTYRDRFGTLLRAYEMAGIPTFKNCSYIDRNRTKRIDTENALDQLMDELRLDEHLVVPDRKHNIVLVDNRWSIFIRLIRARPNRAGKIEWIFQVRPSQRADFLLLIRLDKTGEIVFDQYLVPMLSIRPGLTRMSPSNDLGTDMYRINSFSAVRELAERYFDDVTECTDRFARRRIGCPSKSEVKLRRGRDL</sequence>
<comment type="caution">
    <text evidence="2">The sequence shown here is derived from an EMBL/GenBank/DDBJ whole genome shotgun (WGS) entry which is preliminary data.</text>
</comment>
<evidence type="ECO:0000313" key="2">
    <source>
        <dbReference type="EMBL" id="RDS80018.1"/>
    </source>
</evidence>
<evidence type="ECO:0000313" key="3">
    <source>
        <dbReference type="Proteomes" id="UP000255334"/>
    </source>
</evidence>
<dbReference type="PANTHER" id="PTHR30461:SF23">
    <property type="entry name" value="DNA RECOMBINASE-RELATED"/>
    <property type="match status" value="1"/>
</dbReference>
<dbReference type="SMART" id="SM00857">
    <property type="entry name" value="Resolvase"/>
    <property type="match status" value="1"/>
</dbReference>
<dbReference type="InterPro" id="IPR006119">
    <property type="entry name" value="Resolv_N"/>
</dbReference>
<feature type="domain" description="Resolvase/invertase-type recombinase catalytic" evidence="1">
    <location>
        <begin position="18"/>
        <end position="168"/>
    </location>
</feature>
<dbReference type="SUPFAM" id="SSF53041">
    <property type="entry name" value="Resolvase-like"/>
    <property type="match status" value="1"/>
</dbReference>
<keyword evidence="3" id="KW-1185">Reference proteome</keyword>
<dbReference type="Gene3D" id="3.90.1750.20">
    <property type="entry name" value="Putative Large Serine Recombinase, Chain B, Domain 2"/>
    <property type="match status" value="1"/>
</dbReference>
<dbReference type="PROSITE" id="PS51736">
    <property type="entry name" value="RECOMBINASES_3"/>
    <property type="match status" value="1"/>
</dbReference>
<proteinExistence type="predicted"/>
<dbReference type="CDD" id="cd00338">
    <property type="entry name" value="Ser_Recombinase"/>
    <property type="match status" value="1"/>
</dbReference>